<dbReference type="AlphaFoldDB" id="A0A4Y2G5G3"/>
<proteinExistence type="predicted"/>
<organism evidence="1 2">
    <name type="scientific">Araneus ventricosus</name>
    <name type="common">Orbweaver spider</name>
    <name type="synonym">Epeira ventricosa</name>
    <dbReference type="NCBI Taxonomy" id="182803"/>
    <lineage>
        <taxon>Eukaryota</taxon>
        <taxon>Metazoa</taxon>
        <taxon>Ecdysozoa</taxon>
        <taxon>Arthropoda</taxon>
        <taxon>Chelicerata</taxon>
        <taxon>Arachnida</taxon>
        <taxon>Araneae</taxon>
        <taxon>Araneomorphae</taxon>
        <taxon>Entelegynae</taxon>
        <taxon>Araneoidea</taxon>
        <taxon>Araneidae</taxon>
        <taxon>Araneus</taxon>
    </lineage>
</organism>
<evidence type="ECO:0000313" key="1">
    <source>
        <dbReference type="EMBL" id="GBM47858.1"/>
    </source>
</evidence>
<dbReference type="EMBL" id="BGPR01001195">
    <property type="protein sequence ID" value="GBM47858.1"/>
    <property type="molecule type" value="Genomic_DNA"/>
</dbReference>
<evidence type="ECO:0000313" key="2">
    <source>
        <dbReference type="Proteomes" id="UP000499080"/>
    </source>
</evidence>
<gene>
    <name evidence="1" type="ORF">AVEN_91842_1</name>
</gene>
<accession>A0A4Y2G5G3</accession>
<comment type="caution">
    <text evidence="1">The sequence shown here is derived from an EMBL/GenBank/DDBJ whole genome shotgun (WGS) entry which is preliminary data.</text>
</comment>
<reference evidence="1 2" key="1">
    <citation type="journal article" date="2019" name="Sci. Rep.">
        <title>Orb-weaving spider Araneus ventricosus genome elucidates the spidroin gene catalogue.</title>
        <authorList>
            <person name="Kono N."/>
            <person name="Nakamura H."/>
            <person name="Ohtoshi R."/>
            <person name="Moran D.A.P."/>
            <person name="Shinohara A."/>
            <person name="Yoshida Y."/>
            <person name="Fujiwara M."/>
            <person name="Mori M."/>
            <person name="Tomita M."/>
            <person name="Arakawa K."/>
        </authorList>
    </citation>
    <scope>NUCLEOTIDE SEQUENCE [LARGE SCALE GENOMIC DNA]</scope>
</reference>
<dbReference type="Proteomes" id="UP000499080">
    <property type="component" value="Unassembled WGS sequence"/>
</dbReference>
<sequence>MRNKEDIRIQNLPLKEMTEELQEQRELLMKDEKKNIETKQSEIRKTYSKKRKKASECKKGDIVAIQRTQFGVGLKLRPKFLGPYKVTNFNSRHRYEVEKLVITKAQTLLLHPRSNEICSTN</sequence>
<name>A0A4Y2G5G3_ARAVE</name>
<protein>
    <submittedName>
        <fullName evidence="1">Uncharacterized protein</fullName>
    </submittedName>
</protein>
<keyword evidence="2" id="KW-1185">Reference proteome</keyword>